<dbReference type="Gene3D" id="3.40.50.720">
    <property type="entry name" value="NAD(P)-binding Rossmann-like Domain"/>
    <property type="match status" value="1"/>
</dbReference>
<dbReference type="InterPro" id="IPR003099">
    <property type="entry name" value="Prephen_DH"/>
</dbReference>
<dbReference type="GO" id="GO:0006571">
    <property type="term" value="P:tyrosine biosynthetic process"/>
    <property type="evidence" value="ECO:0007669"/>
    <property type="project" value="InterPro"/>
</dbReference>
<dbReference type="EMBL" id="ATLK01000001">
    <property type="protein sequence ID" value="KFF31410.1"/>
    <property type="molecule type" value="Genomic_DNA"/>
</dbReference>
<dbReference type="PANTHER" id="PTHR21363:SF0">
    <property type="entry name" value="PREPHENATE DEHYDROGENASE [NADP(+)]"/>
    <property type="match status" value="1"/>
</dbReference>
<evidence type="ECO:0000259" key="3">
    <source>
        <dbReference type="PROSITE" id="PS51176"/>
    </source>
</evidence>
<comment type="similarity">
    <text evidence="1">Belongs to the prephenate/arogenate dehydrogenase family.</text>
</comment>
<dbReference type="Pfam" id="PF02153">
    <property type="entry name" value="PDH_N"/>
    <property type="match status" value="1"/>
</dbReference>
<dbReference type="AlphaFoldDB" id="A0A080N4I7"/>
<dbReference type="GO" id="GO:0008977">
    <property type="term" value="F:prephenate dehydrogenase (NAD+) activity"/>
    <property type="evidence" value="ECO:0007669"/>
    <property type="project" value="UniProtKB-EC"/>
</dbReference>
<organism evidence="4 5">
    <name type="scientific">Bifidobacterium bombi DSM 19703</name>
    <dbReference type="NCBI Taxonomy" id="1341695"/>
    <lineage>
        <taxon>Bacteria</taxon>
        <taxon>Bacillati</taxon>
        <taxon>Actinomycetota</taxon>
        <taxon>Actinomycetes</taxon>
        <taxon>Bifidobacteriales</taxon>
        <taxon>Bifidobacteriaceae</taxon>
        <taxon>Bifidobacterium</taxon>
    </lineage>
</organism>
<dbReference type="SUPFAM" id="SSF51735">
    <property type="entry name" value="NAD(P)-binding Rossmann-fold domains"/>
    <property type="match status" value="1"/>
</dbReference>
<dbReference type="InterPro" id="IPR050812">
    <property type="entry name" value="Preph/Arog_dehydrog"/>
</dbReference>
<dbReference type="InterPro" id="IPR046826">
    <property type="entry name" value="PDH_N"/>
</dbReference>
<dbReference type="PROSITE" id="PS51176">
    <property type="entry name" value="PDH_ADH"/>
    <property type="match status" value="1"/>
</dbReference>
<evidence type="ECO:0000313" key="4">
    <source>
        <dbReference type="EMBL" id="KFF31410.1"/>
    </source>
</evidence>
<dbReference type="Gene3D" id="1.10.3660.10">
    <property type="entry name" value="6-phosphogluconate dehydrogenase C-terminal like domain"/>
    <property type="match status" value="1"/>
</dbReference>
<dbReference type="STRING" id="1341695.BBOMB_0763"/>
<keyword evidence="5" id="KW-1185">Reference proteome</keyword>
<protein>
    <submittedName>
        <fullName evidence="4">Prephenate dehydrogenase</fullName>
        <ecNumber evidence="4">1.3.1.12</ecNumber>
    </submittedName>
</protein>
<name>A0A080N4I7_9BIFI</name>
<reference evidence="4 5" key="1">
    <citation type="journal article" date="2014" name="Appl. Environ. Microbiol.">
        <title>Genomic encyclopedia of type strains of the genus Bifidobacterium.</title>
        <authorList>
            <person name="Milani C."/>
            <person name="Lugli G.A."/>
            <person name="Duranti S."/>
            <person name="Turroni F."/>
            <person name="Bottacini F."/>
            <person name="Mangifesta M."/>
            <person name="Sanchez B."/>
            <person name="Viappiani A."/>
            <person name="Mancabelli L."/>
            <person name="Taminiau B."/>
            <person name="Delcenserie V."/>
            <person name="Barrangou R."/>
            <person name="Margolles A."/>
            <person name="van Sinderen D."/>
            <person name="Ventura M."/>
        </authorList>
    </citation>
    <scope>NUCLEOTIDE SEQUENCE [LARGE SCALE GENOMIC DNA]</scope>
    <source>
        <strain evidence="4 5">DSM 19703</strain>
    </source>
</reference>
<gene>
    <name evidence="4" type="ORF">BBOMB_0763</name>
</gene>
<dbReference type="Pfam" id="PF20463">
    <property type="entry name" value="PDH_C"/>
    <property type="match status" value="1"/>
</dbReference>
<dbReference type="InterPro" id="IPR036291">
    <property type="entry name" value="NAD(P)-bd_dom_sf"/>
</dbReference>
<dbReference type="Proteomes" id="UP000028730">
    <property type="component" value="Unassembled WGS sequence"/>
</dbReference>
<dbReference type="GO" id="GO:0004665">
    <property type="term" value="F:prephenate dehydrogenase (NADP+) activity"/>
    <property type="evidence" value="ECO:0007669"/>
    <property type="project" value="InterPro"/>
</dbReference>
<evidence type="ECO:0000313" key="5">
    <source>
        <dbReference type="Proteomes" id="UP000028730"/>
    </source>
</evidence>
<feature type="domain" description="Prephenate/arogenate dehydrogenase" evidence="3">
    <location>
        <begin position="24"/>
        <end position="309"/>
    </location>
</feature>
<sequence>MVSEDEGNVTDGRPLAEGAWDESDTVGIIGLGLIGGSLAQRLTARGVRVVAWNHRSHPYAAARAQGIECVDTIEEVALARPRVLLLCNPLKAMPEVLASLKPVIDRRATILSDVGSVKALVREQVKEVGLEACYVGSHPMCGNERSGFDAADARLFDDALWALTVDEGTDYRRFLTMARFVLETVGDRFIVVDDATHDRAAAMISHAPHAVATALINGLVASPDRDVAVALSAGSWRDMTRVALTDPARTRAMIEENSGNVEVLLRSLARDLNDFADVLHAADESGMVRFFSQGQPFRAFKAHQGRQRRLESASPGVAGVAGVGAGNEDVRRIDPSDWRSSFLTSARAGEQVVGFVSPWVIRVVPDCAI</sequence>
<keyword evidence="2 4" id="KW-0560">Oxidoreductase</keyword>
<dbReference type="eggNOG" id="COG0287">
    <property type="taxonomic scope" value="Bacteria"/>
</dbReference>
<dbReference type="GO" id="GO:0070403">
    <property type="term" value="F:NAD+ binding"/>
    <property type="evidence" value="ECO:0007669"/>
    <property type="project" value="InterPro"/>
</dbReference>
<dbReference type="InterPro" id="IPR046825">
    <property type="entry name" value="PDH_C"/>
</dbReference>
<proteinExistence type="inferred from homology"/>
<evidence type="ECO:0000256" key="2">
    <source>
        <dbReference type="ARBA" id="ARBA00023002"/>
    </source>
</evidence>
<dbReference type="PANTHER" id="PTHR21363">
    <property type="entry name" value="PREPHENATE DEHYDROGENASE"/>
    <property type="match status" value="1"/>
</dbReference>
<comment type="caution">
    <text evidence="4">The sequence shown here is derived from an EMBL/GenBank/DDBJ whole genome shotgun (WGS) entry which is preliminary data.</text>
</comment>
<dbReference type="InterPro" id="IPR008927">
    <property type="entry name" value="6-PGluconate_DH-like_C_sf"/>
</dbReference>
<dbReference type="SUPFAM" id="SSF48179">
    <property type="entry name" value="6-phosphogluconate dehydrogenase C-terminal domain-like"/>
    <property type="match status" value="1"/>
</dbReference>
<dbReference type="EC" id="1.3.1.12" evidence="4"/>
<accession>A0A080N4I7</accession>
<evidence type="ECO:0000256" key="1">
    <source>
        <dbReference type="ARBA" id="ARBA00007964"/>
    </source>
</evidence>